<dbReference type="EMBL" id="BSXW01000941">
    <property type="protein sequence ID" value="GMF31896.1"/>
    <property type="molecule type" value="Genomic_DNA"/>
</dbReference>
<accession>A0A9W7CFB1</accession>
<feature type="compositionally biased region" description="Basic and acidic residues" evidence="1">
    <location>
        <begin position="47"/>
        <end position="61"/>
    </location>
</feature>
<feature type="region of interest" description="Disordered" evidence="1">
    <location>
        <begin position="45"/>
        <end position="70"/>
    </location>
</feature>
<protein>
    <submittedName>
        <fullName evidence="2">Unnamed protein product</fullName>
    </submittedName>
</protein>
<sequence>MAPPRPTTAIGAWSSLRWPEQRASQRLTGVPEGVSIETLALTHLPASRHDRRCDDRPRPDPVPDVDENSS</sequence>
<evidence type="ECO:0000256" key="1">
    <source>
        <dbReference type="SAM" id="MobiDB-lite"/>
    </source>
</evidence>
<dbReference type="Proteomes" id="UP001165083">
    <property type="component" value="Unassembled WGS sequence"/>
</dbReference>
<keyword evidence="3" id="KW-1185">Reference proteome</keyword>
<organism evidence="2 3">
    <name type="scientific">Phytophthora lilii</name>
    <dbReference type="NCBI Taxonomy" id="2077276"/>
    <lineage>
        <taxon>Eukaryota</taxon>
        <taxon>Sar</taxon>
        <taxon>Stramenopiles</taxon>
        <taxon>Oomycota</taxon>
        <taxon>Peronosporomycetes</taxon>
        <taxon>Peronosporales</taxon>
        <taxon>Peronosporaceae</taxon>
        <taxon>Phytophthora</taxon>
    </lineage>
</organism>
<evidence type="ECO:0000313" key="3">
    <source>
        <dbReference type="Proteomes" id="UP001165083"/>
    </source>
</evidence>
<gene>
    <name evidence="2" type="ORF">Plil01_001364200</name>
</gene>
<comment type="caution">
    <text evidence="2">The sequence shown here is derived from an EMBL/GenBank/DDBJ whole genome shotgun (WGS) entry which is preliminary data.</text>
</comment>
<evidence type="ECO:0000313" key="2">
    <source>
        <dbReference type="EMBL" id="GMF31896.1"/>
    </source>
</evidence>
<dbReference type="AlphaFoldDB" id="A0A9W7CFB1"/>
<name>A0A9W7CFB1_9STRA</name>
<reference evidence="2" key="1">
    <citation type="submission" date="2023-04" db="EMBL/GenBank/DDBJ databases">
        <title>Phytophthora lilii NBRC 32176.</title>
        <authorList>
            <person name="Ichikawa N."/>
            <person name="Sato H."/>
            <person name="Tonouchi N."/>
        </authorList>
    </citation>
    <scope>NUCLEOTIDE SEQUENCE</scope>
    <source>
        <strain evidence="2">NBRC 32176</strain>
    </source>
</reference>
<proteinExistence type="predicted"/>